<evidence type="ECO:0000256" key="1">
    <source>
        <dbReference type="SAM" id="MobiDB-lite"/>
    </source>
</evidence>
<protein>
    <submittedName>
        <fullName evidence="2">Uncharacterized protein</fullName>
    </submittedName>
</protein>
<evidence type="ECO:0000313" key="3">
    <source>
        <dbReference type="Proteomes" id="UP000270924"/>
    </source>
</evidence>
<dbReference type="EMBL" id="UYWW01012787">
    <property type="protein sequence ID" value="VDM22312.1"/>
    <property type="molecule type" value="Genomic_DNA"/>
</dbReference>
<gene>
    <name evidence="2" type="ORF">WBA_LOCUS12415</name>
</gene>
<keyword evidence="3" id="KW-1185">Reference proteome</keyword>
<feature type="compositionally biased region" description="Polar residues" evidence="1">
    <location>
        <begin position="386"/>
        <end position="401"/>
    </location>
</feature>
<sequence>MDHLIDVFLCRKRNKKIHPDTITISNDTEYPLNTIKISNSTIADALPPISPPFHLSNATFTTVITCCSINTATTTTITTTATATTATTITTTATTTTTTTTNDAISCYYSANNMAEQLFTATEKAPMQSQLLEQKIITETKTLTTRSTISLLPQELSLLSVTNTTAQSMNPTTTTIISDRLEFPKIDQQSISNDAKNELLQQNDKIDNATTTINEMMQHCMIDKSQKLSTIEQNEDKIKDQMDNKLSTTTIVNSSDKQLIQCSSSTEQSTSSKTQSENDSCDMITVIKNDSDNDNVNEKMLPTNGELRNALKEVTSTKPPIKRLTEKQKEKLSTSCGHLHIQSDDKLNRKGDGGSVRQFLATARNESRRKLSSISEKSIEMMNGGNQLISAPSSISCPTTTRRSKGFDVK</sequence>
<name>A0A3P7GIY3_WUCBA</name>
<accession>A0A3P7GIY3</accession>
<evidence type="ECO:0000313" key="2">
    <source>
        <dbReference type="EMBL" id="VDM22312.1"/>
    </source>
</evidence>
<organism evidence="2 3">
    <name type="scientific">Wuchereria bancrofti</name>
    <dbReference type="NCBI Taxonomy" id="6293"/>
    <lineage>
        <taxon>Eukaryota</taxon>
        <taxon>Metazoa</taxon>
        <taxon>Ecdysozoa</taxon>
        <taxon>Nematoda</taxon>
        <taxon>Chromadorea</taxon>
        <taxon>Rhabditida</taxon>
        <taxon>Spirurina</taxon>
        <taxon>Spiruromorpha</taxon>
        <taxon>Filarioidea</taxon>
        <taxon>Onchocercidae</taxon>
        <taxon>Wuchereria</taxon>
    </lineage>
</organism>
<dbReference type="AlphaFoldDB" id="A0A3P7GIY3"/>
<proteinExistence type="predicted"/>
<dbReference type="OrthoDB" id="5876175at2759"/>
<feature type="region of interest" description="Disordered" evidence="1">
    <location>
        <begin position="386"/>
        <end position="410"/>
    </location>
</feature>
<dbReference type="InParanoid" id="A0A3P7GIY3"/>
<reference evidence="2 3" key="1">
    <citation type="submission" date="2018-11" db="EMBL/GenBank/DDBJ databases">
        <authorList>
            <consortium name="Pathogen Informatics"/>
        </authorList>
    </citation>
    <scope>NUCLEOTIDE SEQUENCE [LARGE SCALE GENOMIC DNA]</scope>
</reference>
<dbReference type="Proteomes" id="UP000270924">
    <property type="component" value="Unassembled WGS sequence"/>
</dbReference>